<reference evidence="3 4" key="1">
    <citation type="submission" date="2018-04" db="EMBL/GenBank/DDBJ databases">
        <authorList>
            <person name="Huttner S."/>
            <person name="Dainat J."/>
        </authorList>
    </citation>
    <scope>NUCLEOTIDE SEQUENCE [LARGE SCALE GENOMIC DNA]</scope>
</reference>
<dbReference type="PANTHER" id="PTHR12203">
    <property type="entry name" value="KDEL LYS-ASP-GLU-LEU CONTAINING - RELATED"/>
    <property type="match status" value="1"/>
</dbReference>
<sequence>MGFPPRPTRCLRYILTALLLTLTLHFLTASDTIASWVWPLTGANKHPIDALIQAAEREFAAKLSKSTQTLAAAAAAYRKRRGRHPPPWFDKWYKFATEHGAIIVEDFWDQIYHDLEPFWGVQPAQIRKDARDFEMRIQIRDGKASTESDWWWTQIWLNMIQTIEHLLPDMDVALNPMDEPRMVVPWEDIEVYMKRAAKTRRTADVRSVVSDFSPLPPVGEASQEHHGDAQPIEWEHDGTVAFVALFLKLSADKTEHYWPIARRGCPPDSPARLAEVITDFDKPPSIASPFSLAHMRNGYVANYTLSTDFCQQPDLQALEGIFVEPLSTSATKSLIPLFGGSKLFRNNDILLPSPIYWSEEDRFIGAEGASIPWASKHSSALWRGVATGGRNRETNWRAFQRHRFVAMNNASLLAQRADPPPNFALPDKRYALPAAAQADLPGWIARTTDVAFTEMVCLYEGFTPTCNYTAPYFAPVENVPMADMFQHKYLPDIDGNSFSGRYLGFLRSTSVPVKATLFREWHDARLVAWKHFVPMDPRFGDWWGILGYFLGRDREGTADKVGERIALAGREWAGRVLRKEDMAVYVLRLLLEYGRVMDDRREVMGWVEDLRQEL</sequence>
<evidence type="ECO:0000259" key="2">
    <source>
        <dbReference type="SMART" id="SM00672"/>
    </source>
</evidence>
<evidence type="ECO:0000256" key="1">
    <source>
        <dbReference type="SAM" id="SignalP"/>
    </source>
</evidence>
<feature type="chain" id="PRO_5019223118" evidence="1">
    <location>
        <begin position="30"/>
        <end position="614"/>
    </location>
</feature>
<protein>
    <submittedName>
        <fullName evidence="3">E72e0b58-583c-41bb-907e-aa64b69e33b3</fullName>
    </submittedName>
</protein>
<feature type="domain" description="Glycosyl transferase CAP10" evidence="2">
    <location>
        <begin position="299"/>
        <end position="600"/>
    </location>
</feature>
<gene>
    <name evidence="3" type="ORF">TT172_LOCUS6648</name>
</gene>
<dbReference type="Pfam" id="PF05686">
    <property type="entry name" value="Glyco_transf_90"/>
    <property type="match status" value="1"/>
</dbReference>
<feature type="signal peptide" evidence="1">
    <location>
        <begin position="1"/>
        <end position="29"/>
    </location>
</feature>
<evidence type="ECO:0000313" key="3">
    <source>
        <dbReference type="EMBL" id="SPQ24229.1"/>
    </source>
</evidence>
<dbReference type="InterPro" id="IPR006598">
    <property type="entry name" value="CAP10"/>
</dbReference>
<dbReference type="Proteomes" id="UP000289323">
    <property type="component" value="Unassembled WGS sequence"/>
</dbReference>
<name>A0A446BNY8_9PEZI</name>
<evidence type="ECO:0000313" key="4">
    <source>
        <dbReference type="Proteomes" id="UP000289323"/>
    </source>
</evidence>
<dbReference type="AlphaFoldDB" id="A0A446BNY8"/>
<dbReference type="InterPro" id="IPR051091">
    <property type="entry name" value="O-Glucosyltr/Glycosyltrsf_90"/>
</dbReference>
<proteinExistence type="predicted"/>
<dbReference type="SMART" id="SM00672">
    <property type="entry name" value="CAP10"/>
    <property type="match status" value="1"/>
</dbReference>
<accession>A0A446BNY8</accession>
<keyword evidence="1" id="KW-0732">Signal</keyword>
<dbReference type="EMBL" id="OUUZ01000013">
    <property type="protein sequence ID" value="SPQ24229.1"/>
    <property type="molecule type" value="Genomic_DNA"/>
</dbReference>
<organism evidence="3 4">
    <name type="scientific">Thermothielavioides terrestris</name>
    <dbReference type="NCBI Taxonomy" id="2587410"/>
    <lineage>
        <taxon>Eukaryota</taxon>
        <taxon>Fungi</taxon>
        <taxon>Dikarya</taxon>
        <taxon>Ascomycota</taxon>
        <taxon>Pezizomycotina</taxon>
        <taxon>Sordariomycetes</taxon>
        <taxon>Sordariomycetidae</taxon>
        <taxon>Sordariales</taxon>
        <taxon>Chaetomiaceae</taxon>
        <taxon>Thermothielavioides</taxon>
    </lineage>
</organism>
<dbReference type="PANTHER" id="PTHR12203:SF22">
    <property type="entry name" value="CAPSULE ASSOCIATED PROTEIN"/>
    <property type="match status" value="1"/>
</dbReference>